<accession>A0A1H3R8N9</accession>
<dbReference type="RefSeq" id="WP_090793292.1">
    <property type="nucleotide sequence ID" value="NZ_BOND01000008.1"/>
</dbReference>
<dbReference type="Pfam" id="PF22285">
    <property type="entry name" value="DUF6962"/>
    <property type="match status" value="1"/>
</dbReference>
<dbReference type="EMBL" id="FNQB01000002">
    <property type="protein sequence ID" value="SDZ21631.1"/>
    <property type="molecule type" value="Genomic_DNA"/>
</dbReference>
<feature type="transmembrane region" description="Helical" evidence="1">
    <location>
        <begin position="38"/>
        <end position="57"/>
    </location>
</feature>
<gene>
    <name evidence="2" type="ORF">SAMN05421684_3553</name>
</gene>
<feature type="transmembrane region" description="Helical" evidence="1">
    <location>
        <begin position="185"/>
        <end position="201"/>
    </location>
</feature>
<proteinExistence type="predicted"/>
<evidence type="ECO:0000313" key="3">
    <source>
        <dbReference type="Proteomes" id="UP000199632"/>
    </source>
</evidence>
<dbReference type="OrthoDB" id="3473342at2"/>
<feature type="transmembrane region" description="Helical" evidence="1">
    <location>
        <begin position="150"/>
        <end position="170"/>
    </location>
</feature>
<dbReference type="STRING" id="137265.SAMN05421684_3553"/>
<feature type="transmembrane region" description="Helical" evidence="1">
    <location>
        <begin position="6"/>
        <end position="26"/>
    </location>
</feature>
<dbReference type="Proteomes" id="UP000199632">
    <property type="component" value="Unassembled WGS sequence"/>
</dbReference>
<keyword evidence="1" id="KW-0472">Membrane</keyword>
<sequence length="226" mass="23673">MLAQPAQALTDLLLGLVVCGLAIALLRRAVAPNHRYWEFALGCLAVSALAGFVHHGFLVRWPAVATVSWTVISVLVVLGISYLLAATVEEVLGPGHRRVFWVLRAAGLGAYLGLVVTTGAGIGALILCESITFACIIGLWAWAARRRNPLALPVLVAIVASAAAAGTKAISDNLTGAVYLDGDSLYHLAQIIGIVLLYRAVSIRRTPVRVGVDEPAATPARDGGQP</sequence>
<keyword evidence="1" id="KW-1133">Transmembrane helix</keyword>
<evidence type="ECO:0000313" key="2">
    <source>
        <dbReference type="EMBL" id="SDZ21631.1"/>
    </source>
</evidence>
<feature type="transmembrane region" description="Helical" evidence="1">
    <location>
        <begin position="63"/>
        <end position="87"/>
    </location>
</feature>
<feature type="transmembrane region" description="Helical" evidence="1">
    <location>
        <begin position="122"/>
        <end position="143"/>
    </location>
</feature>
<organism evidence="2 3">
    <name type="scientific">Asanoa ishikariensis</name>
    <dbReference type="NCBI Taxonomy" id="137265"/>
    <lineage>
        <taxon>Bacteria</taxon>
        <taxon>Bacillati</taxon>
        <taxon>Actinomycetota</taxon>
        <taxon>Actinomycetes</taxon>
        <taxon>Micromonosporales</taxon>
        <taxon>Micromonosporaceae</taxon>
        <taxon>Asanoa</taxon>
    </lineage>
</organism>
<evidence type="ECO:0000256" key="1">
    <source>
        <dbReference type="SAM" id="Phobius"/>
    </source>
</evidence>
<dbReference type="AlphaFoldDB" id="A0A1H3R8N9"/>
<dbReference type="InterPro" id="IPR054235">
    <property type="entry name" value="DUF6962"/>
</dbReference>
<protein>
    <submittedName>
        <fullName evidence="2">Uncharacterized protein</fullName>
    </submittedName>
</protein>
<keyword evidence="1" id="KW-0812">Transmembrane</keyword>
<name>A0A1H3R8N9_9ACTN</name>
<reference evidence="3" key="1">
    <citation type="submission" date="2016-10" db="EMBL/GenBank/DDBJ databases">
        <authorList>
            <person name="Varghese N."/>
            <person name="Submissions S."/>
        </authorList>
    </citation>
    <scope>NUCLEOTIDE SEQUENCE [LARGE SCALE GENOMIC DNA]</scope>
    <source>
        <strain evidence="3">DSM 44718</strain>
    </source>
</reference>
<keyword evidence="3" id="KW-1185">Reference proteome</keyword>